<protein>
    <submittedName>
        <fullName evidence="2">SFRICE_002621</fullName>
    </submittedName>
</protein>
<evidence type="ECO:0000313" key="2">
    <source>
        <dbReference type="EMBL" id="SOQ53246.1"/>
    </source>
</evidence>
<reference evidence="2" key="1">
    <citation type="submission" date="2016-07" db="EMBL/GenBank/DDBJ databases">
        <authorList>
            <person name="Bretaudeau A."/>
        </authorList>
    </citation>
    <scope>NUCLEOTIDE SEQUENCE</scope>
    <source>
        <strain evidence="2">Rice</strain>
        <tissue evidence="2">Whole body</tissue>
    </source>
</reference>
<keyword evidence="1" id="KW-0472">Membrane</keyword>
<sequence length="64" mass="7333">MGCCDGPNPCCDNSLFKNPHVAYIAALLVMVILYLSWALYQCQYCDPCRRHYFGSKRLWLLGIS</sequence>
<gene>
    <name evidence="2" type="ORF">SFRICE_002621</name>
</gene>
<keyword evidence="1" id="KW-1133">Transmembrane helix</keyword>
<dbReference type="EMBL" id="ODYU01009083">
    <property type="protein sequence ID" value="SOQ53246.1"/>
    <property type="molecule type" value="Genomic_DNA"/>
</dbReference>
<name>A0A2H1WJV5_SPOFR</name>
<organism evidence="2">
    <name type="scientific">Spodoptera frugiperda</name>
    <name type="common">Fall armyworm</name>
    <dbReference type="NCBI Taxonomy" id="7108"/>
    <lineage>
        <taxon>Eukaryota</taxon>
        <taxon>Metazoa</taxon>
        <taxon>Ecdysozoa</taxon>
        <taxon>Arthropoda</taxon>
        <taxon>Hexapoda</taxon>
        <taxon>Insecta</taxon>
        <taxon>Pterygota</taxon>
        <taxon>Neoptera</taxon>
        <taxon>Endopterygota</taxon>
        <taxon>Lepidoptera</taxon>
        <taxon>Glossata</taxon>
        <taxon>Ditrysia</taxon>
        <taxon>Noctuoidea</taxon>
        <taxon>Noctuidae</taxon>
        <taxon>Amphipyrinae</taxon>
        <taxon>Spodoptera</taxon>
    </lineage>
</organism>
<keyword evidence="1" id="KW-0812">Transmembrane</keyword>
<accession>A0A2H1WJV5</accession>
<dbReference type="AlphaFoldDB" id="A0A2H1WJV5"/>
<evidence type="ECO:0000256" key="1">
    <source>
        <dbReference type="SAM" id="Phobius"/>
    </source>
</evidence>
<feature type="transmembrane region" description="Helical" evidence="1">
    <location>
        <begin position="21"/>
        <end position="40"/>
    </location>
</feature>
<proteinExistence type="predicted"/>